<proteinExistence type="predicted"/>
<accession>A0AA36J4S0</accession>
<gene>
    <name evidence="3" type="ORF">EVOR1521_LOCUS22293</name>
</gene>
<evidence type="ECO:0000313" key="3">
    <source>
        <dbReference type="EMBL" id="CAJ1398514.1"/>
    </source>
</evidence>
<feature type="domain" description="EF-hand" evidence="2">
    <location>
        <begin position="33"/>
        <end position="68"/>
    </location>
</feature>
<sequence>MARMAACSMRKDTTIKSCTESKTEALRRAEAKEKFAKQMALFSKYDANKDGVLDKKEIANFAKKEHNFAVPDPAMVLLLKATRALSRAEIPCAENPQGLCSL</sequence>
<dbReference type="InterPro" id="IPR002048">
    <property type="entry name" value="EF_hand_dom"/>
</dbReference>
<evidence type="ECO:0000259" key="2">
    <source>
        <dbReference type="PROSITE" id="PS50222"/>
    </source>
</evidence>
<comment type="caution">
    <text evidence="3">The sequence shown here is derived from an EMBL/GenBank/DDBJ whole genome shotgun (WGS) entry which is preliminary data.</text>
</comment>
<dbReference type="PROSITE" id="PS50222">
    <property type="entry name" value="EF_HAND_2"/>
    <property type="match status" value="1"/>
</dbReference>
<keyword evidence="1" id="KW-0106">Calcium</keyword>
<dbReference type="AlphaFoldDB" id="A0AA36J4S0"/>
<keyword evidence="4" id="KW-1185">Reference proteome</keyword>
<dbReference type="InterPro" id="IPR011992">
    <property type="entry name" value="EF-hand-dom_pair"/>
</dbReference>
<reference evidence="3" key="1">
    <citation type="submission" date="2023-08" db="EMBL/GenBank/DDBJ databases">
        <authorList>
            <person name="Chen Y."/>
            <person name="Shah S."/>
            <person name="Dougan E. K."/>
            <person name="Thang M."/>
            <person name="Chan C."/>
        </authorList>
    </citation>
    <scope>NUCLEOTIDE SEQUENCE</scope>
</reference>
<dbReference type="SUPFAM" id="SSF47473">
    <property type="entry name" value="EF-hand"/>
    <property type="match status" value="1"/>
</dbReference>
<evidence type="ECO:0000256" key="1">
    <source>
        <dbReference type="ARBA" id="ARBA00022837"/>
    </source>
</evidence>
<dbReference type="Gene3D" id="1.10.238.10">
    <property type="entry name" value="EF-hand"/>
    <property type="match status" value="1"/>
</dbReference>
<dbReference type="PROSITE" id="PS00018">
    <property type="entry name" value="EF_HAND_1"/>
    <property type="match status" value="1"/>
</dbReference>
<protein>
    <recommendedName>
        <fullName evidence="2">EF-hand domain-containing protein</fullName>
    </recommendedName>
</protein>
<dbReference type="EMBL" id="CAUJNA010003303">
    <property type="protein sequence ID" value="CAJ1398514.1"/>
    <property type="molecule type" value="Genomic_DNA"/>
</dbReference>
<name>A0AA36J4S0_9DINO</name>
<evidence type="ECO:0000313" key="4">
    <source>
        <dbReference type="Proteomes" id="UP001178507"/>
    </source>
</evidence>
<dbReference type="Proteomes" id="UP001178507">
    <property type="component" value="Unassembled WGS sequence"/>
</dbReference>
<organism evidence="3 4">
    <name type="scientific">Effrenium voratum</name>
    <dbReference type="NCBI Taxonomy" id="2562239"/>
    <lineage>
        <taxon>Eukaryota</taxon>
        <taxon>Sar</taxon>
        <taxon>Alveolata</taxon>
        <taxon>Dinophyceae</taxon>
        <taxon>Suessiales</taxon>
        <taxon>Symbiodiniaceae</taxon>
        <taxon>Effrenium</taxon>
    </lineage>
</organism>
<dbReference type="InterPro" id="IPR018247">
    <property type="entry name" value="EF_Hand_1_Ca_BS"/>
</dbReference>
<dbReference type="GO" id="GO:0005509">
    <property type="term" value="F:calcium ion binding"/>
    <property type="evidence" value="ECO:0007669"/>
    <property type="project" value="InterPro"/>
</dbReference>